<dbReference type="EMBL" id="OM368308">
    <property type="protein sequence ID" value="UNO54238.1"/>
    <property type="molecule type" value="Genomic_DNA"/>
</dbReference>
<feature type="transmembrane region" description="Helical" evidence="1">
    <location>
        <begin position="6"/>
        <end position="30"/>
    </location>
</feature>
<keyword evidence="1" id="KW-0812">Transmembrane</keyword>
<geneLocation type="mitochondrion" evidence="2"/>
<proteinExistence type="predicted"/>
<gene>
    <name evidence="2" type="primary">ATP8</name>
</gene>
<organism evidence="2">
    <name type="scientific">Dermacentor sp</name>
    <dbReference type="NCBI Taxonomy" id="2853331"/>
    <lineage>
        <taxon>Eukaryota</taxon>
        <taxon>Metazoa</taxon>
        <taxon>Ecdysozoa</taxon>
        <taxon>Arthropoda</taxon>
        <taxon>Chelicerata</taxon>
        <taxon>Arachnida</taxon>
        <taxon>Acari</taxon>
        <taxon>Parasitiformes</taxon>
        <taxon>Ixodida</taxon>
        <taxon>Ixodoidea</taxon>
        <taxon>Ixodidae</taxon>
        <taxon>Rhipicephalinae</taxon>
        <taxon>Dermacentor</taxon>
    </lineage>
</organism>
<dbReference type="AlphaFoldDB" id="A0A976MZ38"/>
<keyword evidence="2" id="KW-0496">Mitochondrion</keyword>
<sequence>MPQIFPMNWILLTTSLMLSVTCLMLLLYFISFNCNNKFIKKLKSKNNFNYQW</sequence>
<accession>A0A976MZ38</accession>
<protein>
    <submittedName>
        <fullName evidence="2">ATP synthase F0 subunit 8</fullName>
    </submittedName>
</protein>
<evidence type="ECO:0000313" key="2">
    <source>
        <dbReference type="EMBL" id="UNO54238.1"/>
    </source>
</evidence>
<name>A0A976MZ38_9ACAR</name>
<keyword evidence="1" id="KW-1133">Transmembrane helix</keyword>
<evidence type="ECO:0000256" key="1">
    <source>
        <dbReference type="SAM" id="Phobius"/>
    </source>
</evidence>
<keyword evidence="1" id="KW-0472">Membrane</keyword>
<reference evidence="2" key="1">
    <citation type="submission" date="2022-01" db="EMBL/GenBank/DDBJ databases">
        <authorList>
            <person name="Tian J."/>
            <person name="Hou X."/>
            <person name="Ge M."/>
            <person name="Xu H."/>
            <person name="Yu B."/>
            <person name="Liu J."/>
            <person name="Shao R."/>
            <person name="Holmes E.C."/>
            <person name="Lei C."/>
            <person name="Shi M."/>
        </authorList>
    </citation>
    <scope>NUCLEOTIDE SEQUENCE</scope>
    <source>
        <strain evidence="2">E48</strain>
    </source>
</reference>